<evidence type="ECO:0000256" key="1">
    <source>
        <dbReference type="SAM" id="SignalP"/>
    </source>
</evidence>
<accession>A0A7W8FVQ8</accession>
<protein>
    <submittedName>
        <fullName evidence="3">Lysophospholipase L1-like esterase</fullName>
    </submittedName>
</protein>
<dbReference type="Pfam" id="PF13472">
    <property type="entry name" value="Lipase_GDSL_2"/>
    <property type="match status" value="1"/>
</dbReference>
<feature type="signal peptide" evidence="1">
    <location>
        <begin position="1"/>
        <end position="24"/>
    </location>
</feature>
<gene>
    <name evidence="3" type="ORF">HNQ44_002582</name>
</gene>
<proteinExistence type="predicted"/>
<dbReference type="AlphaFoldDB" id="A0A7W8FVQ8"/>
<dbReference type="InterPro" id="IPR036514">
    <property type="entry name" value="SGNH_hydro_sf"/>
</dbReference>
<feature type="domain" description="SGNH hydrolase-type esterase" evidence="2">
    <location>
        <begin position="35"/>
        <end position="232"/>
    </location>
</feature>
<reference evidence="3 4" key="1">
    <citation type="submission" date="2020-08" db="EMBL/GenBank/DDBJ databases">
        <title>Genomic Encyclopedia of Type Strains, Phase IV (KMG-IV): sequencing the most valuable type-strain genomes for metagenomic binning, comparative biology and taxonomic classification.</title>
        <authorList>
            <person name="Goeker M."/>
        </authorList>
    </citation>
    <scope>NUCLEOTIDE SEQUENCE [LARGE SCALE GENOMIC DNA]</scope>
    <source>
        <strain evidence="3 4">DSM 15895</strain>
    </source>
</reference>
<name>A0A7W8FVQ8_9BACL</name>
<dbReference type="Proteomes" id="UP000525923">
    <property type="component" value="Unassembled WGS sequence"/>
</dbReference>
<keyword evidence="1" id="KW-0732">Signal</keyword>
<dbReference type="OrthoDB" id="2596050at2"/>
<evidence type="ECO:0000313" key="3">
    <source>
        <dbReference type="EMBL" id="MBB5181117.1"/>
    </source>
</evidence>
<evidence type="ECO:0000313" key="4">
    <source>
        <dbReference type="Proteomes" id="UP000525923"/>
    </source>
</evidence>
<dbReference type="Gene3D" id="3.40.50.1110">
    <property type="entry name" value="SGNH hydrolase"/>
    <property type="match status" value="1"/>
</dbReference>
<comment type="caution">
    <text evidence="3">The sequence shown here is derived from an EMBL/GenBank/DDBJ whole genome shotgun (WGS) entry which is preliminary data.</text>
</comment>
<evidence type="ECO:0000259" key="2">
    <source>
        <dbReference type="Pfam" id="PF13472"/>
    </source>
</evidence>
<dbReference type="PANTHER" id="PTHR30383:SF27">
    <property type="entry name" value="SPORE GERMINATION LIPASE LIPC"/>
    <property type="match status" value="1"/>
</dbReference>
<sequence>MKRLIKTATAILLVSSLTAPAAFAKNDNAKESLVALGDSIPFGFNLGQNNQNPAKTSYPYLIGEDGDLRVRNLGISGWQSAQLLDALETDQKYRQALDHADYVSVTIGSNDLLSILRAAAAESAGNQLLFQQLLQQKLSTSDVFTNIGETIEEIRSLTDAPIVLYNVYNPFQLNDPLHYVADAVLPQINLGFIGLAFSYSDVYVADAYSAFGNDQAEYVIQGDIHPTNAGQAVLAGIGLDALGLD</sequence>
<dbReference type="PANTHER" id="PTHR30383">
    <property type="entry name" value="THIOESTERASE 1/PROTEASE 1/LYSOPHOSPHOLIPASE L1"/>
    <property type="match status" value="1"/>
</dbReference>
<dbReference type="GO" id="GO:0004622">
    <property type="term" value="F:phosphatidylcholine lysophospholipase activity"/>
    <property type="evidence" value="ECO:0007669"/>
    <property type="project" value="TreeGrafter"/>
</dbReference>
<dbReference type="RefSeq" id="WP_135502556.1">
    <property type="nucleotide sequence ID" value="NZ_JACHHE010000007.1"/>
</dbReference>
<dbReference type="InterPro" id="IPR013830">
    <property type="entry name" value="SGNH_hydro"/>
</dbReference>
<feature type="chain" id="PRO_5030560111" evidence="1">
    <location>
        <begin position="25"/>
        <end position="245"/>
    </location>
</feature>
<dbReference type="SUPFAM" id="SSF52266">
    <property type="entry name" value="SGNH hydrolase"/>
    <property type="match status" value="1"/>
</dbReference>
<keyword evidence="4" id="KW-1185">Reference proteome</keyword>
<dbReference type="InterPro" id="IPR051532">
    <property type="entry name" value="Ester_Hydrolysis_Enzymes"/>
</dbReference>
<organism evidence="3 4">
    <name type="scientific">Planococcus koreensis</name>
    <dbReference type="NCBI Taxonomy" id="112331"/>
    <lineage>
        <taxon>Bacteria</taxon>
        <taxon>Bacillati</taxon>
        <taxon>Bacillota</taxon>
        <taxon>Bacilli</taxon>
        <taxon>Bacillales</taxon>
        <taxon>Caryophanaceae</taxon>
        <taxon>Planococcus</taxon>
    </lineage>
</organism>
<dbReference type="EMBL" id="JACHHE010000007">
    <property type="protein sequence ID" value="MBB5181117.1"/>
    <property type="molecule type" value="Genomic_DNA"/>
</dbReference>